<protein>
    <submittedName>
        <fullName evidence="2">TIGR02206 family membrane protein</fullName>
    </submittedName>
</protein>
<organism evidence="2 3">
    <name type="scientific">Microlunatus elymi</name>
    <dbReference type="NCBI Taxonomy" id="2596828"/>
    <lineage>
        <taxon>Bacteria</taxon>
        <taxon>Bacillati</taxon>
        <taxon>Actinomycetota</taxon>
        <taxon>Actinomycetes</taxon>
        <taxon>Propionibacteriales</taxon>
        <taxon>Propionibacteriaceae</taxon>
        <taxon>Microlunatus</taxon>
    </lineage>
</organism>
<reference evidence="2 3" key="1">
    <citation type="submission" date="2019-07" db="EMBL/GenBank/DDBJ databases">
        <title>Microlunatus dokdonensis sp. nov. isolated from the rhizospheric soil of the wild plant Elymus tsukushiensis.</title>
        <authorList>
            <person name="Ghim S.-Y."/>
            <person name="Hwang Y.-J."/>
            <person name="Son J.-S."/>
            <person name="Shin J.-H."/>
        </authorList>
    </citation>
    <scope>NUCLEOTIDE SEQUENCE [LARGE SCALE GENOMIC DNA]</scope>
    <source>
        <strain evidence="2 3">KUDC0627</strain>
    </source>
</reference>
<dbReference type="OrthoDB" id="9813172at2"/>
<dbReference type="NCBIfam" id="TIGR02206">
    <property type="entry name" value="intg_mem_TP0381"/>
    <property type="match status" value="1"/>
</dbReference>
<feature type="transmembrane region" description="Helical" evidence="1">
    <location>
        <begin position="41"/>
        <end position="63"/>
    </location>
</feature>
<feature type="transmembrane region" description="Helical" evidence="1">
    <location>
        <begin position="198"/>
        <end position="219"/>
    </location>
</feature>
<sequence>MGESFTPYGFGHWLMLAITVVGAVALVLAGRRLRDRPASTIIARTLALVLAVAATIHLIVGLVPANFRVGASLPLQFSDALRFIAAGALWFRWRWALVITYYWGLTFNPWSLVTPNLDYVIAPWYDFTAYWALHILVMWAPIYLVWGQGWRPDWRSYRLGIVFTLIWSAMTLGLNFLLGTNYGFLNRKPAAATPLDLMGPWPIYLFVCFVLMFIIWALITWPWTIRRRTEPPGKARPPETLASHG</sequence>
<dbReference type="InterPro" id="IPR011737">
    <property type="entry name" value="CHP02206_TP0381"/>
</dbReference>
<keyword evidence="1" id="KW-0812">Transmembrane</keyword>
<dbReference type="EMBL" id="CP041692">
    <property type="protein sequence ID" value="QDP98966.1"/>
    <property type="molecule type" value="Genomic_DNA"/>
</dbReference>
<keyword evidence="1" id="KW-0472">Membrane</keyword>
<dbReference type="AlphaFoldDB" id="A0A516Q697"/>
<keyword evidence="1" id="KW-1133">Transmembrane helix</keyword>
<evidence type="ECO:0000313" key="3">
    <source>
        <dbReference type="Proteomes" id="UP000319263"/>
    </source>
</evidence>
<keyword evidence="3" id="KW-1185">Reference proteome</keyword>
<feature type="transmembrane region" description="Helical" evidence="1">
    <location>
        <begin position="159"/>
        <end position="178"/>
    </location>
</feature>
<feature type="transmembrane region" description="Helical" evidence="1">
    <location>
        <begin position="12"/>
        <end position="29"/>
    </location>
</feature>
<proteinExistence type="predicted"/>
<dbReference type="Pfam" id="PF14808">
    <property type="entry name" value="TMEM164"/>
    <property type="match status" value="1"/>
</dbReference>
<accession>A0A516Q697</accession>
<gene>
    <name evidence="2" type="ORF">FOE78_19940</name>
</gene>
<feature type="transmembrane region" description="Helical" evidence="1">
    <location>
        <begin position="129"/>
        <end position="147"/>
    </location>
</feature>
<name>A0A516Q697_9ACTN</name>
<evidence type="ECO:0000256" key="1">
    <source>
        <dbReference type="SAM" id="Phobius"/>
    </source>
</evidence>
<dbReference type="KEGG" id="mik:FOE78_19940"/>
<dbReference type="Proteomes" id="UP000319263">
    <property type="component" value="Chromosome"/>
</dbReference>
<evidence type="ECO:0000313" key="2">
    <source>
        <dbReference type="EMBL" id="QDP98966.1"/>
    </source>
</evidence>